<evidence type="ECO:0000313" key="4">
    <source>
        <dbReference type="Proteomes" id="UP000242243"/>
    </source>
</evidence>
<evidence type="ECO:0000313" key="2">
    <source>
        <dbReference type="EMBL" id="GEM01714.1"/>
    </source>
</evidence>
<dbReference type="EMBL" id="BJWI01000015">
    <property type="protein sequence ID" value="GEM01714.1"/>
    <property type="molecule type" value="Genomic_DNA"/>
</dbReference>
<evidence type="ECO:0000313" key="3">
    <source>
        <dbReference type="EMBL" id="SFP43213.1"/>
    </source>
</evidence>
<dbReference type="Pfam" id="PF26154">
    <property type="entry name" value="DUF8042"/>
    <property type="match status" value="1"/>
</dbReference>
<organism evidence="3 4">
    <name type="scientific">Halolactibacillus halophilus</name>
    <dbReference type="NCBI Taxonomy" id="306540"/>
    <lineage>
        <taxon>Bacteria</taxon>
        <taxon>Bacillati</taxon>
        <taxon>Bacillota</taxon>
        <taxon>Bacilli</taxon>
        <taxon>Bacillales</taxon>
        <taxon>Bacillaceae</taxon>
        <taxon>Halolactibacillus</taxon>
    </lineage>
</organism>
<dbReference type="RefSeq" id="WP_089832202.1">
    <property type="nucleotide sequence ID" value="NZ_BJWI01000015.1"/>
</dbReference>
<evidence type="ECO:0000313" key="5">
    <source>
        <dbReference type="Proteomes" id="UP000321547"/>
    </source>
</evidence>
<reference evidence="2 5" key="2">
    <citation type="submission" date="2019-07" db="EMBL/GenBank/DDBJ databases">
        <title>Whole genome shotgun sequence of Halolactibacillus halophilus NBRC 100868.</title>
        <authorList>
            <person name="Hosoyama A."/>
            <person name="Uohara A."/>
            <person name="Ohji S."/>
            <person name="Ichikawa N."/>
        </authorList>
    </citation>
    <scope>NUCLEOTIDE SEQUENCE [LARGE SCALE GENOMIC DNA]</scope>
    <source>
        <strain evidence="2 5">NBRC 100868</strain>
    </source>
</reference>
<dbReference type="InterPro" id="IPR058355">
    <property type="entry name" value="DUF8042"/>
</dbReference>
<protein>
    <recommendedName>
        <fullName evidence="1">DUF8042 domain-containing protein</fullName>
    </recommendedName>
</protein>
<dbReference type="Proteomes" id="UP000242243">
    <property type="component" value="Unassembled WGS sequence"/>
</dbReference>
<dbReference type="EMBL" id="FOXC01000020">
    <property type="protein sequence ID" value="SFP43213.1"/>
    <property type="molecule type" value="Genomic_DNA"/>
</dbReference>
<evidence type="ECO:0000259" key="1">
    <source>
        <dbReference type="Pfam" id="PF26154"/>
    </source>
</evidence>
<sequence length="112" mass="12855">MTESRLNLVYELLETMIDATNYVHNQIADGDLLVAMVVMEDIISGFVTIEETLFTLKLKDFNRVEQQMKSIKVSLEKIVLSFESNEYQQVASVINHSMLKQLTDLQKQLKDG</sequence>
<dbReference type="Proteomes" id="UP000321547">
    <property type="component" value="Unassembled WGS sequence"/>
</dbReference>
<proteinExistence type="predicted"/>
<keyword evidence="5" id="KW-1185">Reference proteome</keyword>
<dbReference type="AlphaFoldDB" id="A0A1I5QAG3"/>
<gene>
    <name evidence="2" type="ORF">HHA03_12460</name>
    <name evidence="3" type="ORF">SAMN05421839_1205</name>
</gene>
<name>A0A1I5QAG3_9BACI</name>
<accession>A0A1I5QAG3</accession>
<reference evidence="3 4" key="1">
    <citation type="submission" date="2016-10" db="EMBL/GenBank/DDBJ databases">
        <authorList>
            <person name="de Groot N.N."/>
        </authorList>
    </citation>
    <scope>NUCLEOTIDE SEQUENCE [LARGE SCALE GENOMIC DNA]</scope>
    <source>
        <strain evidence="3 4">DSM 17073</strain>
    </source>
</reference>
<feature type="domain" description="DUF8042" evidence="1">
    <location>
        <begin position="9"/>
        <end position="110"/>
    </location>
</feature>